<feature type="signal peptide" evidence="1">
    <location>
        <begin position="1"/>
        <end position="18"/>
    </location>
</feature>
<dbReference type="Proteomes" id="UP000289738">
    <property type="component" value="Chromosome A01"/>
</dbReference>
<organism evidence="2 3">
    <name type="scientific">Arachis hypogaea</name>
    <name type="common">Peanut</name>
    <dbReference type="NCBI Taxonomy" id="3818"/>
    <lineage>
        <taxon>Eukaryota</taxon>
        <taxon>Viridiplantae</taxon>
        <taxon>Streptophyta</taxon>
        <taxon>Embryophyta</taxon>
        <taxon>Tracheophyta</taxon>
        <taxon>Spermatophyta</taxon>
        <taxon>Magnoliopsida</taxon>
        <taxon>eudicotyledons</taxon>
        <taxon>Gunneridae</taxon>
        <taxon>Pentapetalae</taxon>
        <taxon>rosids</taxon>
        <taxon>fabids</taxon>
        <taxon>Fabales</taxon>
        <taxon>Fabaceae</taxon>
        <taxon>Papilionoideae</taxon>
        <taxon>50 kb inversion clade</taxon>
        <taxon>dalbergioids sensu lato</taxon>
        <taxon>Dalbergieae</taxon>
        <taxon>Pterocarpus clade</taxon>
        <taxon>Arachis</taxon>
    </lineage>
</organism>
<keyword evidence="1" id="KW-0732">Signal</keyword>
<protein>
    <submittedName>
        <fullName evidence="2">Uncharacterized protein</fullName>
    </submittedName>
</protein>
<accession>A0A445ESY8</accession>
<dbReference type="AlphaFoldDB" id="A0A445ESY8"/>
<evidence type="ECO:0000256" key="1">
    <source>
        <dbReference type="SAM" id="SignalP"/>
    </source>
</evidence>
<keyword evidence="3" id="KW-1185">Reference proteome</keyword>
<sequence>MTTFLVFLLLFSFHSSSTLSVSSSDGTDEDEIQHHNLRPHHYFEFSSSKPWNGGANNNNNNNNVMGATVVIPPATSVHELLECPVCTNSMYPPIHQFLKTLVNESEEYCGCSLLVKLKKVLCTQLYFVVVSDVSLGGCTIGVPLVDKSLEILGVWCWKRWLNHSSYLASTTPLDIQKYFHTTAS</sequence>
<name>A0A445ESY8_ARAHY</name>
<evidence type="ECO:0000313" key="3">
    <source>
        <dbReference type="Proteomes" id="UP000289738"/>
    </source>
</evidence>
<comment type="caution">
    <text evidence="2">The sequence shown here is derived from an EMBL/GenBank/DDBJ whole genome shotgun (WGS) entry which is preliminary data.</text>
</comment>
<proteinExistence type="predicted"/>
<gene>
    <name evidence="2" type="ORF">Ahy_A01g003280</name>
</gene>
<reference evidence="2 3" key="1">
    <citation type="submission" date="2019-01" db="EMBL/GenBank/DDBJ databases">
        <title>Sequencing of cultivated peanut Arachis hypogaea provides insights into genome evolution and oil improvement.</title>
        <authorList>
            <person name="Chen X."/>
        </authorList>
    </citation>
    <scope>NUCLEOTIDE SEQUENCE [LARGE SCALE GENOMIC DNA]</scope>
    <source>
        <strain evidence="3">cv. Fuhuasheng</strain>
        <tissue evidence="2">Leaves</tissue>
    </source>
</reference>
<dbReference type="EMBL" id="SDMP01000001">
    <property type="protein sequence ID" value="RYR78466.1"/>
    <property type="molecule type" value="Genomic_DNA"/>
</dbReference>
<feature type="chain" id="PRO_5019217473" evidence="1">
    <location>
        <begin position="19"/>
        <end position="184"/>
    </location>
</feature>
<evidence type="ECO:0000313" key="2">
    <source>
        <dbReference type="EMBL" id="RYR78466.1"/>
    </source>
</evidence>